<evidence type="ECO:0000256" key="4">
    <source>
        <dbReference type="ARBA" id="ARBA00022554"/>
    </source>
</evidence>
<evidence type="ECO:0000256" key="3">
    <source>
        <dbReference type="ARBA" id="ARBA00007426"/>
    </source>
</evidence>
<dbReference type="STRING" id="1314773.A0A3N2PKE6"/>
<evidence type="ECO:0000259" key="11">
    <source>
        <dbReference type="PROSITE" id="PS50195"/>
    </source>
</evidence>
<dbReference type="GeneID" id="39578070"/>
<dbReference type="RefSeq" id="XP_028462785.1">
    <property type="nucleotide sequence ID" value="XM_028609592.1"/>
</dbReference>
<evidence type="ECO:0000313" key="12">
    <source>
        <dbReference type="EMBL" id="ROT34979.1"/>
    </source>
</evidence>
<accession>A0A3N2PKE6</accession>
<comment type="similarity">
    <text evidence="3">Belongs to the YPT35 family.</text>
</comment>
<evidence type="ECO:0000256" key="2">
    <source>
        <dbReference type="ARBA" id="ARBA00004177"/>
    </source>
</evidence>
<dbReference type="OrthoDB" id="10254720at2759"/>
<keyword evidence="5" id="KW-0967">Endosome</keyword>
<evidence type="ECO:0000256" key="9">
    <source>
        <dbReference type="ARBA" id="ARBA00033785"/>
    </source>
</evidence>
<feature type="compositionally biased region" description="Basic and acidic residues" evidence="10">
    <location>
        <begin position="82"/>
        <end position="92"/>
    </location>
</feature>
<dbReference type="CDD" id="cd07280">
    <property type="entry name" value="PX_YPT35"/>
    <property type="match status" value="1"/>
</dbReference>
<protein>
    <recommendedName>
        <fullName evidence="8">Endosomal/vacuolar adapter protein YPT35</fullName>
    </recommendedName>
    <alternativeName>
        <fullName evidence="9">PX domain-containing protein YPT35</fullName>
    </alternativeName>
</protein>
<evidence type="ECO:0000313" key="13">
    <source>
        <dbReference type="Proteomes" id="UP000272025"/>
    </source>
</evidence>
<comment type="subcellular location">
    <subcellularLocation>
        <location evidence="2">Endosome</location>
    </subcellularLocation>
    <subcellularLocation>
        <location evidence="1">Vacuole membrane</location>
        <topology evidence="1">Peripheral membrane protein</topology>
    </subcellularLocation>
</comment>
<reference evidence="12 13" key="1">
    <citation type="journal article" date="2018" name="Mol. Ecol.">
        <title>The obligate alkalophilic soda-lake fungus Sodiomyces alkalinus has shifted to a protein diet.</title>
        <authorList>
            <person name="Grum-Grzhimaylo A.A."/>
            <person name="Falkoski D.L."/>
            <person name="van den Heuvel J."/>
            <person name="Valero-Jimenez C.A."/>
            <person name="Min B."/>
            <person name="Choi I.G."/>
            <person name="Lipzen A."/>
            <person name="Daum C.G."/>
            <person name="Aanen D.K."/>
            <person name="Tsang A."/>
            <person name="Henrissat B."/>
            <person name="Bilanenko E.N."/>
            <person name="de Vries R.P."/>
            <person name="van Kan J.A.L."/>
            <person name="Grigoriev I.V."/>
            <person name="Debets A.J.M."/>
        </authorList>
    </citation>
    <scope>NUCLEOTIDE SEQUENCE [LARGE SCALE GENOMIC DNA]</scope>
    <source>
        <strain evidence="12 13">F11</strain>
    </source>
</reference>
<feature type="compositionally biased region" description="Polar residues" evidence="10">
    <location>
        <begin position="94"/>
        <end position="103"/>
    </location>
</feature>
<keyword evidence="6" id="KW-0472">Membrane</keyword>
<evidence type="ECO:0000256" key="6">
    <source>
        <dbReference type="ARBA" id="ARBA00023136"/>
    </source>
</evidence>
<dbReference type="GO" id="GO:0032266">
    <property type="term" value="F:phosphatidylinositol-3-phosphate binding"/>
    <property type="evidence" value="ECO:0007669"/>
    <property type="project" value="InterPro"/>
</dbReference>
<feature type="region of interest" description="Disordered" evidence="10">
    <location>
        <begin position="30"/>
        <end position="167"/>
    </location>
</feature>
<feature type="compositionally biased region" description="Low complexity" evidence="10">
    <location>
        <begin position="71"/>
        <end position="81"/>
    </location>
</feature>
<dbReference type="InterPro" id="IPR001683">
    <property type="entry name" value="PX_dom"/>
</dbReference>
<dbReference type="Proteomes" id="UP000272025">
    <property type="component" value="Unassembled WGS sequence"/>
</dbReference>
<dbReference type="GO" id="GO:0010008">
    <property type="term" value="C:endosome membrane"/>
    <property type="evidence" value="ECO:0007669"/>
    <property type="project" value="UniProtKB-SubCell"/>
</dbReference>
<feature type="compositionally biased region" description="Low complexity" evidence="10">
    <location>
        <begin position="127"/>
        <end position="158"/>
    </location>
</feature>
<dbReference type="AlphaFoldDB" id="A0A3N2PKE6"/>
<evidence type="ECO:0000256" key="5">
    <source>
        <dbReference type="ARBA" id="ARBA00022753"/>
    </source>
</evidence>
<dbReference type="InterPro" id="IPR036871">
    <property type="entry name" value="PX_dom_sf"/>
</dbReference>
<dbReference type="Pfam" id="PF00787">
    <property type="entry name" value="PX"/>
    <property type="match status" value="1"/>
</dbReference>
<feature type="domain" description="PX" evidence="11">
    <location>
        <begin position="166"/>
        <end position="294"/>
    </location>
</feature>
<dbReference type="Gene3D" id="3.30.1520.10">
    <property type="entry name" value="Phox-like domain"/>
    <property type="match status" value="1"/>
</dbReference>
<proteinExistence type="inferred from homology"/>
<name>A0A3N2PKE6_SODAK</name>
<keyword evidence="4" id="KW-0926">Vacuole</keyword>
<dbReference type="EMBL" id="ML119062">
    <property type="protein sequence ID" value="ROT34979.1"/>
    <property type="molecule type" value="Genomic_DNA"/>
</dbReference>
<dbReference type="SMART" id="SM00312">
    <property type="entry name" value="PX"/>
    <property type="match status" value="1"/>
</dbReference>
<evidence type="ECO:0000256" key="8">
    <source>
        <dbReference type="ARBA" id="ARBA00033774"/>
    </source>
</evidence>
<dbReference type="GO" id="GO:0005774">
    <property type="term" value="C:vacuolar membrane"/>
    <property type="evidence" value="ECO:0007669"/>
    <property type="project" value="UniProtKB-SubCell"/>
</dbReference>
<dbReference type="InterPro" id="IPR037917">
    <property type="entry name" value="Ypt35_PX"/>
</dbReference>
<gene>
    <name evidence="12" type="ORF">SODALDRAFT_321068</name>
</gene>
<organism evidence="12 13">
    <name type="scientific">Sodiomyces alkalinus (strain CBS 110278 / VKM F-3762 / F11)</name>
    <name type="common">Alkaliphilic filamentous fungus</name>
    <dbReference type="NCBI Taxonomy" id="1314773"/>
    <lineage>
        <taxon>Eukaryota</taxon>
        <taxon>Fungi</taxon>
        <taxon>Dikarya</taxon>
        <taxon>Ascomycota</taxon>
        <taxon>Pezizomycotina</taxon>
        <taxon>Sordariomycetes</taxon>
        <taxon>Hypocreomycetidae</taxon>
        <taxon>Glomerellales</taxon>
        <taxon>Plectosphaerellaceae</taxon>
        <taxon>Sodiomyces</taxon>
    </lineage>
</organism>
<dbReference type="PROSITE" id="PS50195">
    <property type="entry name" value="PX"/>
    <property type="match status" value="1"/>
</dbReference>
<evidence type="ECO:0000256" key="1">
    <source>
        <dbReference type="ARBA" id="ARBA00004148"/>
    </source>
</evidence>
<comment type="function">
    <text evidence="7">Recruits the lipid transfer protein VPS13 to endosomal and vacuolar membranes.</text>
</comment>
<dbReference type="SUPFAM" id="SSF64268">
    <property type="entry name" value="PX domain"/>
    <property type="match status" value="1"/>
</dbReference>
<keyword evidence="13" id="KW-1185">Reference proteome</keyword>
<dbReference type="PANTHER" id="PTHR10555:SF170">
    <property type="entry name" value="FI18122P1"/>
    <property type="match status" value="1"/>
</dbReference>
<evidence type="ECO:0000256" key="10">
    <source>
        <dbReference type="SAM" id="MobiDB-lite"/>
    </source>
</evidence>
<sequence>MYGQNPREDVAVVASHNEAERFWTSIATTTSAHYSQIRGQRRADEAEHTPSPQLALPHGFMDSAVDSEVPSAGSGLLSGGASDRRPDTRTPRPSETNGSSPLNGGNAADVPDHHASEDSIEPWLPETSTPASATAPPPYWSRSSSSNPHRRSPSNISNISTESSFPAGAITMRDNEASDQDERNKACWAKSVEITDYVVVNGSTTGIGAFVVWNGSFMNIRKRYSEFDELRHRLVMTFPNFSAAVPPLPPKSVISKFRPKFLDKRRQGLQYFLNCIMLNPEFSGSPVLKEFLFS</sequence>
<evidence type="ECO:0000256" key="7">
    <source>
        <dbReference type="ARBA" id="ARBA00033728"/>
    </source>
</evidence>
<dbReference type="PANTHER" id="PTHR10555">
    <property type="entry name" value="SORTING NEXIN"/>
    <property type="match status" value="1"/>
</dbReference>